<organism evidence="2 3">
    <name type="scientific">Erwinia phage Hena1</name>
    <dbReference type="NCBI Taxonomy" id="2678601"/>
    <lineage>
        <taxon>Viruses</taxon>
        <taxon>Duplodnaviria</taxon>
        <taxon>Heunggongvirae</taxon>
        <taxon>Uroviricota</taxon>
        <taxon>Caudoviricetes</taxon>
        <taxon>Vequintavirinae</taxon>
        <taxon>Henunavirus</taxon>
        <taxon>Henunavirus hena1</taxon>
    </lineage>
</organism>
<name>A0A6B9JI32_9CAUD</name>
<sequence length="84" mass="9235">MIRFPLQAGLFITYFAKRIRLIADELIPFGVGGCSFNCLHPCIADAELFSLPLWGCSTSFVKFATTCSVCLIVGLSVYVLLLIE</sequence>
<protein>
    <submittedName>
        <fullName evidence="2">Uncharacterized protein</fullName>
    </submittedName>
</protein>
<evidence type="ECO:0000256" key="1">
    <source>
        <dbReference type="SAM" id="Phobius"/>
    </source>
</evidence>
<reference evidence="2 3" key="1">
    <citation type="submission" date="2019-11" db="EMBL/GenBank/DDBJ databases">
        <title>Characterization of a new Erwinia amylovora bacteriophage.</title>
        <authorList>
            <person name="Valentovich L.N."/>
            <person name="Akhremchuk A.E."/>
            <person name="Besarab N.V."/>
            <person name="Lagonenko A.L."/>
        </authorList>
    </citation>
    <scope>NUCLEOTIDE SEQUENCE [LARGE SCALE GENOMIC DNA]</scope>
</reference>
<dbReference type="Proteomes" id="UP000433183">
    <property type="component" value="Segment"/>
</dbReference>
<accession>A0A6B9JI32</accession>
<gene>
    <name evidence="2" type="ORF">Hena1_00210</name>
</gene>
<keyword evidence="1" id="KW-0812">Transmembrane</keyword>
<proteinExistence type="predicted"/>
<dbReference type="EMBL" id="MN732867">
    <property type="protein sequence ID" value="QGZ16197.1"/>
    <property type="molecule type" value="Genomic_DNA"/>
</dbReference>
<evidence type="ECO:0000313" key="3">
    <source>
        <dbReference type="Proteomes" id="UP000433183"/>
    </source>
</evidence>
<feature type="transmembrane region" description="Helical" evidence="1">
    <location>
        <begin position="60"/>
        <end position="83"/>
    </location>
</feature>
<evidence type="ECO:0000313" key="2">
    <source>
        <dbReference type="EMBL" id="QGZ16197.1"/>
    </source>
</evidence>
<keyword evidence="1" id="KW-0472">Membrane</keyword>
<keyword evidence="1" id="KW-1133">Transmembrane helix</keyword>
<keyword evidence="3" id="KW-1185">Reference proteome</keyword>